<sequence length="330" mass="38621">MQQLVSIIIPTYNSSIYLKQTLDSVLRQTYTNWECILVDDGSTDLTETITENYREKDTRFHLYKRPENLPKGPSSARNYGVTKANGEYLIFLDADDLLANTCLENRVEQFNKNQDCDFLVFQMERFVNEPDYSNKEKKVEENKEEILNSFIKLHGQWPISSPIYKTNFFSEKIKFNSNLIVFEDLEVAIKSILLASNFLVFKLIDCYYRNDENYDKKYNSLEVKIRMINSFQEFIIAISKLVNSNDEKQFKNADIKLSLIKSYKKIFLFYIIENSKIFKGANKKILQLLITNNLLSSSERIKFSLVNTTLLPFANLKGSGISRLIKYLYK</sequence>
<dbReference type="SUPFAM" id="SSF53448">
    <property type="entry name" value="Nucleotide-diphospho-sugar transferases"/>
    <property type="match status" value="1"/>
</dbReference>
<dbReference type="InterPro" id="IPR001173">
    <property type="entry name" value="Glyco_trans_2-like"/>
</dbReference>
<accession>A0ABY4HN70</accession>
<feature type="domain" description="Glycosyltransferase 2-like" evidence="1">
    <location>
        <begin position="6"/>
        <end position="145"/>
    </location>
</feature>
<proteinExistence type="predicted"/>
<dbReference type="Proteomes" id="UP000830454">
    <property type="component" value="Chromosome"/>
</dbReference>
<reference evidence="2" key="1">
    <citation type="submission" date="2021-12" db="EMBL/GenBank/DDBJ databases">
        <authorList>
            <person name="Cha I.-T."/>
            <person name="Lee K.-E."/>
            <person name="Park S.-J."/>
        </authorList>
    </citation>
    <scope>NUCLEOTIDE SEQUENCE</scope>
    <source>
        <strain evidence="2">YSM-43</strain>
    </source>
</reference>
<dbReference type="PANTHER" id="PTHR22916">
    <property type="entry name" value="GLYCOSYLTRANSFERASE"/>
    <property type="match status" value="1"/>
</dbReference>
<dbReference type="Gene3D" id="3.90.550.10">
    <property type="entry name" value="Spore Coat Polysaccharide Biosynthesis Protein SpsA, Chain A"/>
    <property type="match status" value="1"/>
</dbReference>
<evidence type="ECO:0000313" key="2">
    <source>
        <dbReference type="EMBL" id="UOX34028.1"/>
    </source>
</evidence>
<name>A0ABY4HN70_9FLAO</name>
<dbReference type="RefSeq" id="WP_246916637.1">
    <property type="nucleotide sequence ID" value="NZ_CP090145.1"/>
</dbReference>
<reference evidence="2" key="2">
    <citation type="submission" date="2022-04" db="EMBL/GenBank/DDBJ databases">
        <title>Complete Genome Sequence of Flavobacterium sediminilitoris YSM-43, Isolated from a Tidal Sediment.</title>
        <authorList>
            <person name="Lee P.A."/>
        </authorList>
    </citation>
    <scope>NUCLEOTIDE SEQUENCE</scope>
    <source>
        <strain evidence="2">YSM-43</strain>
    </source>
</reference>
<keyword evidence="3" id="KW-1185">Reference proteome</keyword>
<dbReference type="CDD" id="cd00761">
    <property type="entry name" value="Glyco_tranf_GTA_type"/>
    <property type="match status" value="1"/>
</dbReference>
<dbReference type="EMBL" id="CP090145">
    <property type="protein sequence ID" value="UOX34028.1"/>
    <property type="molecule type" value="Genomic_DNA"/>
</dbReference>
<evidence type="ECO:0000313" key="3">
    <source>
        <dbReference type="Proteomes" id="UP000830454"/>
    </source>
</evidence>
<evidence type="ECO:0000259" key="1">
    <source>
        <dbReference type="Pfam" id="PF00535"/>
    </source>
</evidence>
<organism evidence="2 3">
    <name type="scientific">Flavobacterium sediminilitoris</name>
    <dbReference type="NCBI Taxonomy" id="2024526"/>
    <lineage>
        <taxon>Bacteria</taxon>
        <taxon>Pseudomonadati</taxon>
        <taxon>Bacteroidota</taxon>
        <taxon>Flavobacteriia</taxon>
        <taxon>Flavobacteriales</taxon>
        <taxon>Flavobacteriaceae</taxon>
        <taxon>Flavobacterium</taxon>
    </lineage>
</organism>
<dbReference type="Pfam" id="PF00535">
    <property type="entry name" value="Glycos_transf_2"/>
    <property type="match status" value="1"/>
</dbReference>
<dbReference type="InterPro" id="IPR029044">
    <property type="entry name" value="Nucleotide-diphossugar_trans"/>
</dbReference>
<gene>
    <name evidence="2" type="ORF">LXD69_00600</name>
</gene>
<protein>
    <submittedName>
        <fullName evidence="2">Glycosyltransferase</fullName>
    </submittedName>
</protein>